<feature type="compositionally biased region" description="Polar residues" evidence="1">
    <location>
        <begin position="67"/>
        <end position="76"/>
    </location>
</feature>
<proteinExistence type="predicted"/>
<feature type="compositionally biased region" description="Polar residues" evidence="1">
    <location>
        <begin position="38"/>
        <end position="50"/>
    </location>
</feature>
<reference evidence="3" key="1">
    <citation type="journal article" date="2014" name="Science">
        <title>Ancient hybridizations among the ancestral genomes of bread wheat.</title>
        <authorList>
            <consortium name="International Wheat Genome Sequencing Consortium,"/>
            <person name="Marcussen T."/>
            <person name="Sandve S.R."/>
            <person name="Heier L."/>
            <person name="Spannagl M."/>
            <person name="Pfeifer M."/>
            <person name="Jakobsen K.S."/>
            <person name="Wulff B.B."/>
            <person name="Steuernagel B."/>
            <person name="Mayer K.F."/>
            <person name="Olsen O.A."/>
        </authorList>
    </citation>
    <scope>NUCLEOTIDE SEQUENCE [LARGE SCALE GENOMIC DNA]</scope>
    <source>
        <strain evidence="3">cv. AL8/78</strain>
    </source>
</reference>
<accession>A0A453PBR6</accession>
<protein>
    <submittedName>
        <fullName evidence="2">Uncharacterized protein</fullName>
    </submittedName>
</protein>
<evidence type="ECO:0000313" key="2">
    <source>
        <dbReference type="EnsemblPlants" id="AET6Gv20681900.6"/>
    </source>
</evidence>
<dbReference type="Proteomes" id="UP000015105">
    <property type="component" value="Chromosome 6D"/>
</dbReference>
<dbReference type="Gramene" id="AET6Gv20681900.6">
    <property type="protein sequence ID" value="AET6Gv20681900.6"/>
    <property type="gene ID" value="AET6Gv20681900"/>
</dbReference>
<feature type="compositionally biased region" description="Basic residues" evidence="1">
    <location>
        <begin position="108"/>
        <end position="118"/>
    </location>
</feature>
<reference evidence="2" key="4">
    <citation type="submission" date="2019-03" db="UniProtKB">
        <authorList>
            <consortium name="EnsemblPlants"/>
        </authorList>
    </citation>
    <scope>IDENTIFICATION</scope>
</reference>
<evidence type="ECO:0000256" key="1">
    <source>
        <dbReference type="SAM" id="MobiDB-lite"/>
    </source>
</evidence>
<feature type="region of interest" description="Disordered" evidence="1">
    <location>
        <begin position="1"/>
        <end position="122"/>
    </location>
</feature>
<evidence type="ECO:0000313" key="3">
    <source>
        <dbReference type="Proteomes" id="UP000015105"/>
    </source>
</evidence>
<reference evidence="3" key="2">
    <citation type="journal article" date="2017" name="Nat. Plants">
        <title>The Aegilops tauschii genome reveals multiple impacts of transposons.</title>
        <authorList>
            <person name="Zhao G."/>
            <person name="Zou C."/>
            <person name="Li K."/>
            <person name="Wang K."/>
            <person name="Li T."/>
            <person name="Gao L."/>
            <person name="Zhang X."/>
            <person name="Wang H."/>
            <person name="Yang Z."/>
            <person name="Liu X."/>
            <person name="Jiang W."/>
            <person name="Mao L."/>
            <person name="Kong X."/>
            <person name="Jiao Y."/>
            <person name="Jia J."/>
        </authorList>
    </citation>
    <scope>NUCLEOTIDE SEQUENCE [LARGE SCALE GENOMIC DNA]</scope>
    <source>
        <strain evidence="3">cv. AL8/78</strain>
    </source>
</reference>
<keyword evidence="3" id="KW-1185">Reference proteome</keyword>
<dbReference type="AlphaFoldDB" id="A0A453PBR6"/>
<reference evidence="2" key="5">
    <citation type="journal article" date="2021" name="G3 (Bethesda)">
        <title>Aegilops tauschii genome assembly Aet v5.0 features greater sequence contiguity and improved annotation.</title>
        <authorList>
            <person name="Wang L."/>
            <person name="Zhu T."/>
            <person name="Rodriguez J.C."/>
            <person name="Deal K.R."/>
            <person name="Dubcovsky J."/>
            <person name="McGuire P.E."/>
            <person name="Lux T."/>
            <person name="Spannagl M."/>
            <person name="Mayer K.F.X."/>
            <person name="Baldrich P."/>
            <person name="Meyers B.C."/>
            <person name="Huo N."/>
            <person name="Gu Y.Q."/>
            <person name="Zhou H."/>
            <person name="Devos K.M."/>
            <person name="Bennetzen J.L."/>
            <person name="Unver T."/>
            <person name="Budak H."/>
            <person name="Gulick P.J."/>
            <person name="Galiba G."/>
            <person name="Kalapos B."/>
            <person name="Nelson D.R."/>
            <person name="Li P."/>
            <person name="You F.M."/>
            <person name="Luo M.C."/>
            <person name="Dvorak J."/>
        </authorList>
    </citation>
    <scope>NUCLEOTIDE SEQUENCE [LARGE SCALE GENOMIC DNA]</scope>
    <source>
        <strain evidence="2">cv. AL8/78</strain>
    </source>
</reference>
<feature type="compositionally biased region" description="Low complexity" evidence="1">
    <location>
        <begin position="78"/>
        <end position="100"/>
    </location>
</feature>
<organism evidence="2 3">
    <name type="scientific">Aegilops tauschii subsp. strangulata</name>
    <name type="common">Goatgrass</name>
    <dbReference type="NCBI Taxonomy" id="200361"/>
    <lineage>
        <taxon>Eukaryota</taxon>
        <taxon>Viridiplantae</taxon>
        <taxon>Streptophyta</taxon>
        <taxon>Embryophyta</taxon>
        <taxon>Tracheophyta</taxon>
        <taxon>Spermatophyta</taxon>
        <taxon>Magnoliopsida</taxon>
        <taxon>Liliopsida</taxon>
        <taxon>Poales</taxon>
        <taxon>Poaceae</taxon>
        <taxon>BOP clade</taxon>
        <taxon>Pooideae</taxon>
        <taxon>Triticodae</taxon>
        <taxon>Triticeae</taxon>
        <taxon>Triticinae</taxon>
        <taxon>Aegilops</taxon>
    </lineage>
</organism>
<sequence>MARSLSKAPPTQEGTTDAVAPRGALHGSKWSAAGRTPTCWSSPTPRSTTTHGRRSAMCSPAPLGPTTRRTAATQMQLRPRTARTPRATSTSQSSRQNQRINPPPPRPPRARPPRRPQVRRIGGDTTATVGYYSDHLLQQMFSQSYRPMMPEEAGGYHHQDDFFADLTELDSDPVSLIFSTEYMEARPGKEKAAAKDDVDSLFMMDWAPA</sequence>
<dbReference type="EnsemblPlants" id="AET6Gv20681900.6">
    <property type="protein sequence ID" value="AET6Gv20681900.6"/>
    <property type="gene ID" value="AET6Gv20681900"/>
</dbReference>
<name>A0A453PBR6_AEGTS</name>
<reference evidence="2" key="3">
    <citation type="journal article" date="2017" name="Nature">
        <title>Genome sequence of the progenitor of the wheat D genome Aegilops tauschii.</title>
        <authorList>
            <person name="Luo M.C."/>
            <person name="Gu Y.Q."/>
            <person name="Puiu D."/>
            <person name="Wang H."/>
            <person name="Twardziok S.O."/>
            <person name="Deal K.R."/>
            <person name="Huo N."/>
            <person name="Zhu T."/>
            <person name="Wang L."/>
            <person name="Wang Y."/>
            <person name="McGuire P.E."/>
            <person name="Liu S."/>
            <person name="Long H."/>
            <person name="Ramasamy R.K."/>
            <person name="Rodriguez J.C."/>
            <person name="Van S.L."/>
            <person name="Yuan L."/>
            <person name="Wang Z."/>
            <person name="Xia Z."/>
            <person name="Xiao L."/>
            <person name="Anderson O.D."/>
            <person name="Ouyang S."/>
            <person name="Liang Y."/>
            <person name="Zimin A.V."/>
            <person name="Pertea G."/>
            <person name="Qi P."/>
            <person name="Bennetzen J.L."/>
            <person name="Dai X."/>
            <person name="Dawson M.W."/>
            <person name="Muller H.G."/>
            <person name="Kugler K."/>
            <person name="Rivarola-Duarte L."/>
            <person name="Spannagl M."/>
            <person name="Mayer K.F.X."/>
            <person name="Lu F.H."/>
            <person name="Bevan M.W."/>
            <person name="Leroy P."/>
            <person name="Li P."/>
            <person name="You F.M."/>
            <person name="Sun Q."/>
            <person name="Liu Z."/>
            <person name="Lyons E."/>
            <person name="Wicker T."/>
            <person name="Salzberg S.L."/>
            <person name="Devos K.M."/>
            <person name="Dvorak J."/>
        </authorList>
    </citation>
    <scope>NUCLEOTIDE SEQUENCE [LARGE SCALE GENOMIC DNA]</scope>
    <source>
        <strain evidence="2">cv. AL8/78</strain>
    </source>
</reference>